<gene>
    <name evidence="1" type="ORF">TWF730_007019</name>
</gene>
<organism evidence="1 2">
    <name type="scientific">Orbilia blumenaviensis</name>
    <dbReference type="NCBI Taxonomy" id="1796055"/>
    <lineage>
        <taxon>Eukaryota</taxon>
        <taxon>Fungi</taxon>
        <taxon>Dikarya</taxon>
        <taxon>Ascomycota</taxon>
        <taxon>Pezizomycotina</taxon>
        <taxon>Orbiliomycetes</taxon>
        <taxon>Orbiliales</taxon>
        <taxon>Orbiliaceae</taxon>
        <taxon>Orbilia</taxon>
    </lineage>
</organism>
<evidence type="ECO:0000313" key="1">
    <source>
        <dbReference type="EMBL" id="KAK6360904.1"/>
    </source>
</evidence>
<sequence length="481" mass="55676">MSDIETHGQKNDSQLDSTDGLRLMSFPTEILYHIISYMSKPDKRDFSKCSRDCYILTFKCRIRNIILNAESFVRDMRQFDDRNWLAMFSDDVRAVKIVTQNVDLLADMIAETARFPKIIKLKVKITNTKIFEKNIFVLTCSRLRGLPFYDNLKSLRFEFGGGNDTRWLEGSSTSTVHGSADNRASLDQDTAGCIVTNSTSSSREEGNIRRLPEPAQIYEDRLKKFPEDAQELLGPFMTEEDFIRHTKSNEAWFPKQLETFGINTMYDSKLFMYPLNCCKTVNTLRLTFRSQFLPAMTSYEPLEILTLSNIKSLVLKIKIQAYRRSSFLRTICDGKIIEQLPNVESLVIRGLTRRHACFMRIRTVPRFPKLKYLELPWPRDSSMNLCKTRRIESSLILQFRNREFLCLREVKIGGCHWGEGDETPSWVQGTIRINEGILDDNERLAIQWNGMDNATARSMFRYEGDVLKDPVVESVETGGRE</sequence>
<accession>A0AAV9VI94</accession>
<dbReference type="AlphaFoldDB" id="A0AAV9VI94"/>
<proteinExistence type="predicted"/>
<reference evidence="1 2" key="1">
    <citation type="submission" date="2019-10" db="EMBL/GenBank/DDBJ databases">
        <authorList>
            <person name="Palmer J.M."/>
        </authorList>
    </citation>
    <scope>NUCLEOTIDE SEQUENCE [LARGE SCALE GENOMIC DNA]</scope>
    <source>
        <strain evidence="1 2">TWF730</strain>
    </source>
</reference>
<dbReference type="EMBL" id="JAVHNS010000003">
    <property type="protein sequence ID" value="KAK6360904.1"/>
    <property type="molecule type" value="Genomic_DNA"/>
</dbReference>
<evidence type="ECO:0000313" key="2">
    <source>
        <dbReference type="Proteomes" id="UP001373714"/>
    </source>
</evidence>
<dbReference type="Proteomes" id="UP001373714">
    <property type="component" value="Unassembled WGS sequence"/>
</dbReference>
<name>A0AAV9VI94_9PEZI</name>
<evidence type="ECO:0008006" key="3">
    <source>
        <dbReference type="Google" id="ProtNLM"/>
    </source>
</evidence>
<comment type="caution">
    <text evidence="1">The sequence shown here is derived from an EMBL/GenBank/DDBJ whole genome shotgun (WGS) entry which is preliminary data.</text>
</comment>
<keyword evidence="2" id="KW-1185">Reference proteome</keyword>
<protein>
    <recommendedName>
        <fullName evidence="3">F-box domain-containing protein</fullName>
    </recommendedName>
</protein>